<evidence type="ECO:0000313" key="6">
    <source>
        <dbReference type="Proteomes" id="UP000008143"/>
    </source>
</evidence>
<dbReference type="PANTHER" id="PTHR23411">
    <property type="entry name" value="TAPASIN"/>
    <property type="match status" value="1"/>
</dbReference>
<feature type="compositionally biased region" description="Basic and acidic residues" evidence="2">
    <location>
        <begin position="2526"/>
        <end position="2540"/>
    </location>
</feature>
<evidence type="ECO:0000313" key="7">
    <source>
        <dbReference type="RefSeq" id="XP_031749155.1"/>
    </source>
</evidence>
<organism evidence="6 7">
    <name type="scientific">Xenopus tropicalis</name>
    <name type="common">Western clawed frog</name>
    <name type="synonym">Silurana tropicalis</name>
    <dbReference type="NCBI Taxonomy" id="8364"/>
    <lineage>
        <taxon>Eukaryota</taxon>
        <taxon>Metazoa</taxon>
        <taxon>Chordata</taxon>
        <taxon>Craniata</taxon>
        <taxon>Vertebrata</taxon>
        <taxon>Euteleostomi</taxon>
        <taxon>Amphibia</taxon>
        <taxon>Batrachia</taxon>
        <taxon>Anura</taxon>
        <taxon>Pipoidea</taxon>
        <taxon>Pipidae</taxon>
        <taxon>Xenopodinae</taxon>
        <taxon>Xenopus</taxon>
        <taxon>Silurana</taxon>
    </lineage>
</organism>
<dbReference type="Pfam" id="PF07654">
    <property type="entry name" value="C1-set"/>
    <property type="match status" value="4"/>
</dbReference>
<dbReference type="SMART" id="SM00409">
    <property type="entry name" value="IG"/>
    <property type="match status" value="2"/>
</dbReference>
<dbReference type="SUPFAM" id="SSF48726">
    <property type="entry name" value="Immunoglobulin"/>
    <property type="match status" value="12"/>
</dbReference>
<evidence type="ECO:0000313" key="8">
    <source>
        <dbReference type="Xenbase" id="XB-GENE-29087551"/>
    </source>
</evidence>
<evidence type="ECO:0000256" key="3">
    <source>
        <dbReference type="SAM" id="Phobius"/>
    </source>
</evidence>
<dbReference type="InterPro" id="IPR013106">
    <property type="entry name" value="Ig_V-set"/>
</dbReference>
<keyword evidence="1" id="KW-0393">Immunoglobulin domain</keyword>
<dbReference type="GeneID" id="101734116"/>
<gene>
    <name evidence="7 8" type="primary">LOC101734116</name>
</gene>
<feature type="domain" description="Ig-like" evidence="5">
    <location>
        <begin position="1134"/>
        <end position="1242"/>
    </location>
</feature>
<keyword evidence="3" id="KW-0812">Transmembrane</keyword>
<feature type="compositionally biased region" description="Basic and acidic residues" evidence="2">
    <location>
        <begin position="2438"/>
        <end position="2448"/>
    </location>
</feature>
<dbReference type="Xenbase" id="XB-GENE-29087551">
    <property type="gene designation" value="LOC101734116"/>
</dbReference>
<accession>A0A8J1IWK7</accession>
<dbReference type="AGR" id="Xenbase:XB-GENE-29087551"/>
<dbReference type="InterPro" id="IPR007110">
    <property type="entry name" value="Ig-like_dom"/>
</dbReference>
<dbReference type="FunFam" id="2.60.40.10:FF:001931">
    <property type="entry name" value="Uncharacterized LOC100216153"/>
    <property type="match status" value="2"/>
</dbReference>
<evidence type="ECO:0000256" key="2">
    <source>
        <dbReference type="SAM" id="MobiDB-lite"/>
    </source>
</evidence>
<dbReference type="InterPro" id="IPR003597">
    <property type="entry name" value="Ig_C1-set"/>
</dbReference>
<feature type="domain" description="Ig-like" evidence="5">
    <location>
        <begin position="131"/>
        <end position="224"/>
    </location>
</feature>
<dbReference type="InterPro" id="IPR013783">
    <property type="entry name" value="Ig-like_fold"/>
</dbReference>
<name>A0A8J1IWK7_XENTR</name>
<dbReference type="FunFam" id="2.60.40.10:FF:002115">
    <property type="entry name" value="Uncharacterized LOC100216153"/>
    <property type="match status" value="1"/>
</dbReference>
<dbReference type="InterPro" id="IPR003599">
    <property type="entry name" value="Ig_sub"/>
</dbReference>
<keyword evidence="3" id="KW-1133">Transmembrane helix</keyword>
<dbReference type="FunFam" id="2.60.40.10:FF:001774">
    <property type="entry name" value="Uncharacterized LOC100216153"/>
    <property type="match status" value="9"/>
</dbReference>
<feature type="signal peptide" evidence="4">
    <location>
        <begin position="1"/>
        <end position="21"/>
    </location>
</feature>
<dbReference type="Gene3D" id="2.60.40.10">
    <property type="entry name" value="Immunoglobulins"/>
    <property type="match status" value="22"/>
</dbReference>
<evidence type="ECO:0000259" key="5">
    <source>
        <dbReference type="PROSITE" id="PS50835"/>
    </source>
</evidence>
<dbReference type="PROSITE" id="PS50835">
    <property type="entry name" value="IG_LIKE"/>
    <property type="match status" value="6"/>
</dbReference>
<dbReference type="Pfam" id="PF07686">
    <property type="entry name" value="V-set"/>
    <property type="match status" value="1"/>
</dbReference>
<feature type="region of interest" description="Disordered" evidence="2">
    <location>
        <begin position="2526"/>
        <end position="2545"/>
    </location>
</feature>
<reference evidence="7" key="1">
    <citation type="submission" date="2025-08" db="UniProtKB">
        <authorList>
            <consortium name="RefSeq"/>
        </authorList>
    </citation>
    <scope>IDENTIFICATION</scope>
    <source>
        <strain evidence="7">Nigerian</strain>
        <tissue evidence="7">Liver and blood</tissue>
    </source>
</reference>
<dbReference type="RefSeq" id="XP_031749155.1">
    <property type="nucleotide sequence ID" value="XM_031893295.1"/>
</dbReference>
<keyword evidence="4" id="KW-0732">Signal</keyword>
<feature type="domain" description="Ig-like" evidence="5">
    <location>
        <begin position="472"/>
        <end position="574"/>
    </location>
</feature>
<feature type="domain" description="Ig-like" evidence="5">
    <location>
        <begin position="17"/>
        <end position="126"/>
    </location>
</feature>
<protein>
    <submittedName>
        <fullName evidence="7">Uncharacterized protein LOC101734116</fullName>
    </submittedName>
</protein>
<feature type="transmembrane region" description="Helical" evidence="3">
    <location>
        <begin position="335"/>
        <end position="355"/>
    </location>
</feature>
<dbReference type="SMART" id="SM00407">
    <property type="entry name" value="IGc1"/>
    <property type="match status" value="9"/>
</dbReference>
<dbReference type="OrthoDB" id="10043043at2759"/>
<keyword evidence="3" id="KW-0472">Membrane</keyword>
<dbReference type="CDD" id="cd00098">
    <property type="entry name" value="IgC1"/>
    <property type="match status" value="3"/>
</dbReference>
<evidence type="ECO:0000256" key="4">
    <source>
        <dbReference type="SAM" id="SignalP"/>
    </source>
</evidence>
<dbReference type="InterPro" id="IPR036179">
    <property type="entry name" value="Ig-like_dom_sf"/>
</dbReference>
<dbReference type="Proteomes" id="UP000008143">
    <property type="component" value="Chromosome 9"/>
</dbReference>
<dbReference type="PROSITE" id="PS00290">
    <property type="entry name" value="IG_MHC"/>
    <property type="match status" value="3"/>
</dbReference>
<evidence type="ECO:0000256" key="1">
    <source>
        <dbReference type="ARBA" id="ARBA00023319"/>
    </source>
</evidence>
<feature type="chain" id="PRO_5035240138" evidence="4">
    <location>
        <begin position="22"/>
        <end position="2597"/>
    </location>
</feature>
<dbReference type="KEGG" id="xtr:101734116"/>
<keyword evidence="6" id="KW-1185">Reference proteome</keyword>
<feature type="region of interest" description="Disordered" evidence="2">
    <location>
        <begin position="2430"/>
        <end position="2458"/>
    </location>
</feature>
<proteinExistence type="predicted"/>
<feature type="domain" description="Ig-like" evidence="5">
    <location>
        <begin position="693"/>
        <end position="797"/>
    </location>
</feature>
<feature type="domain" description="Ig-like" evidence="5">
    <location>
        <begin position="231"/>
        <end position="307"/>
    </location>
</feature>
<dbReference type="InterPro" id="IPR003006">
    <property type="entry name" value="Ig/MHC_CS"/>
</dbReference>
<dbReference type="SMART" id="SM00406">
    <property type="entry name" value="IGv"/>
    <property type="match status" value="1"/>
</dbReference>
<sequence>MEQRGALLILLFSFLSPSGAALELTAPPTHRATLGADTLIPCTFRVETPPVDPRHLAIFWYFQDKEILNVTSTVGTSNPRLSINRETIRAGVASLSIANVEISDGGLYRCSVLYSPDRRYKEVRLDIQAPPRITLTNNIVIKDKESTLSAAITGFYPVDIDIKWLREGEILDGGTLFTPQRNADGTYRVTSTVTIVPTEGNRNQNFSIRVQHESLSAPLQEDFQLLYGALPSAAILYEPFKLNVQQILTCRVWGFYPESITVNWFVNGTRVERATVRRVNGSAVESKFLFLPEAETRGTELSCEVQHKTLPDPLVRTLLVQIPDVSVRHRGAVRVAAILTLLIAGVVFIVTHSIIQQRKYQPKVREIVRSDNGVFSLEADNFSPKEITISWEVAQPAGSAKYQPLGASPLMSANQDGSFNVTSTCEHLRDKVSGNEPFSLRATVQHGRLKQAVCKEWNSDNEEYQKYLLSVPVMGEITRPTLYHNKEAALLCPISGFFPINLTVTWYKKEKEGQELTPLSPSEMYKIPEISPHKQEDKTFTVTASLVFSPSLTRDNGAEFICRVEHPSLEGAIEKSSGPIHVKAKPQVMQPIKLSISASGEVLCSLFVLSFYPKEIPITWSYGSGQSQETKPSEEKYKDNDDGTYDMESTCTVPGSLFNDPEFRVKVKWKHQAMNEEESREMSLRDPDFPWRPTIEEISQFIWIRDQPTNLRCKVSPYFPDALTVSWMEKRKGRDPQVIPVSKYGKYQIPDMAPERRNDNTYTYTAQLSLPSSSSRAEEDLEFICRVEHPSLERPIERSTRTRQFNAAPKQPIPVQWSLSDTGEALCTLSLQNFYPKPIELTWTCLTGSQQTNLHSEPQYQNNSDRTFNVTSSCSVPENLLRLPDCKIRVTWNHPATGASESSEICPRDPGFPWRPQVAVQPIPTLTLGREATLRWDISGYFPNALTVTWALRKTGHEEPISPPHTQNYRAENKPGRAQNGTYISTEYLPFIPSILSHQGAEIVCRVAHPSLAQPIEIGTGALQITVAPGAPEPVRFSISDSGKEIVCSLTVRGFYPKDIHIEWVRTRSHNHPREIIPSQKVIQVNDDETFTAVSEATIPLNSLSLPVTVTWNHKPTGQTGNAEIHPHDFPWRPVMAEILTPDLYVGTEVEILCPISGYFPDKLTVTWYKEKGKEDLVPVTGKGRYKIPDLIHQYQADRTLTCTARLAFSPSLSEEHGAEFICRVAHPILQEPIEKSSGPLSVWAAPKQPIPVQWSLSDTGEALCTLSLQNFYPKPIELTWTCLTGSQQRNLHSEPQYQNNSDQTFNVTSSCSVPENLLRLPDCKFCVTWNHPATGASESSEISPRDPGFPWRPQVAVQPIPTLTQGREATLRWDISDYFPNALTVTWALRKTGHEELISPPHTQNYRAENKPGRAPCGTYISTEYFPFIPSILSHQGAEIVCRVAHPSLAQPIEIGTGALQITAAPKQPIPVQWSLSDTGEALCTLSLQNFYPKPIELTWTCLTGSQQTNLHSEPQYQNNSDQTFNVTSSCSVPENLLRLPDCKIHVTWNHPAMGASESREICPRDPGFPWRPQVAVQPIPTLTQGTKATLRWDISGYFPNALTVTWALRKTGHEEPISPPHTQNYRAENKPGRAPCGTYISTEYLHFIPSILSHQGAEIVCRVAHPSLAQPIEIGTGALQITAAPKQPIPVQWSLSDTGEALCTLSLQNFYPKPIELTWTCLTGSQQTNLHSEPQYQNNSDQTFNVTSSCSVPENLLRLPDCKIHVTWNHPAMGASESREICPRDPGFPWRPQVAVQPIPTLTQGTKATLRWDISGYFPNALTVTWALRKTGHEEPISPPHTQNYRAENKPGRAPCGTYISTEYLHFIPSILSHQGAEIVCRVAHPSLAQPIEIGTGALQITAAPKQPIPVQWSLSDTGEALCTLSLQNFYPKPIELTWTCLTGSQQTNLHSEPQYQNNSDQTFNVTSSCSVPENLLRLPDCKIHVTWNHPAMGASESREICPRDPGFPWRPQVAVQPIPTLTQGREATLQWDISGYFPNALTVTWALRKIGHEEPISPPHTQNYWAENKPGRAPCGTYISTEYLHFIPSILSHQGAEIVCRVAHPSLAQPIEIGTGALQITAAPKQPIPVQWSLSDTGEALCTLSLQNFYPKPIELTWTCLTGSQQTNLHSEPQYQNNSDRTFNVTSSCSVPENLLRLPDCKIHVTWNHPAMGASESSEICPRDPGFPWRPQVAVQPIPTLTQGRVATLRWDISGYFPNALTVTWALRKTGHEEPISPPHTQNYRAENKPERAPCGTYISTEYLHFIPSILSHHGAEIVCRVAHPSLAQPIEIGTGALHITVAPGAPEPVRFSISDSGKEIVCSLTVRGFYPKDIHIEWVRTNHLREIIPSQKVIQVNDDETFTAVTEATIPLNSLPVTVTWNHKPTGQSGNAEIHPHGKGMEKNIKHRKPDRQRNPTKDVYIFRFCKMEKRNKDEKPDRQRNPKDVYTFCFSKMEKRNKDEKPDRQRNPKDVYTFCFSKMEKRNKDEKPDRQRNPTKDVYTFCFSKMEKKNKDEKPDRQRNPTMGVYIFRFCKMEKRNKDEKPDRQRNPKDGI</sequence>
<dbReference type="InterPro" id="IPR050380">
    <property type="entry name" value="Immune_Resp_Modulators"/>
</dbReference>